<evidence type="ECO:0000259" key="3">
    <source>
        <dbReference type="Pfam" id="PF08398"/>
    </source>
</evidence>
<proteinExistence type="predicted"/>
<feature type="signal peptide" evidence="2">
    <location>
        <begin position="1"/>
        <end position="18"/>
    </location>
</feature>
<accession>A0A482X8E4</accession>
<keyword evidence="5" id="KW-1185">Reference proteome</keyword>
<dbReference type="OrthoDB" id="8048323at2759"/>
<evidence type="ECO:0000256" key="2">
    <source>
        <dbReference type="SAM" id="SignalP"/>
    </source>
</evidence>
<dbReference type="InParanoid" id="A0A482X8E4"/>
<keyword evidence="2" id="KW-0732">Signal</keyword>
<name>A0A482X8E4_LAOST</name>
<dbReference type="GO" id="GO:0005198">
    <property type="term" value="F:structural molecule activity"/>
    <property type="evidence" value="ECO:0007669"/>
    <property type="project" value="InterPro"/>
</dbReference>
<dbReference type="InterPro" id="IPR013607">
    <property type="entry name" value="Phospholipase_A2-like"/>
</dbReference>
<protein>
    <recommendedName>
        <fullName evidence="3">Phospholipase A2-like domain-containing protein</fullName>
    </recommendedName>
</protein>
<evidence type="ECO:0000256" key="1">
    <source>
        <dbReference type="SAM" id="MobiDB-lite"/>
    </source>
</evidence>
<comment type="caution">
    <text evidence="4">The sequence shown here is derived from an EMBL/GenBank/DDBJ whole genome shotgun (WGS) entry which is preliminary data.</text>
</comment>
<evidence type="ECO:0000313" key="5">
    <source>
        <dbReference type="Proteomes" id="UP000291343"/>
    </source>
</evidence>
<feature type="chain" id="PRO_5019786954" description="Phospholipase A2-like domain-containing protein" evidence="2">
    <location>
        <begin position="19"/>
        <end position="406"/>
    </location>
</feature>
<sequence length="406" mass="46905">MPLVLLFLGHCYLGPGNPIETGEPVHTDDEIAREHDLDYQFAVCAEDIREAARKRVGRCSSRRGVDVAGAFADIGEQILTSGEGNLDSRRAKQREWEAQCETRRTELESYYRDRRHKADLEDLRIRNMNAQIGAQRREVERRRIVRDEELRQHLERCTSRGALQEDPQVPGAFVLNSKKLDKSQAARAIIYLMEQKKRLEEYKSRKEDRELEAVSKGWVSVRESTHEIMRLRGVGDEDEDRNTKRKRSKEEEGCEGASKKQPKGEPMEEILLLIEELDNWYEKLKEDRKRKRKMNIDGARDIIEELCSRGQAAVARYDIGNMEMKMSLRQIVCEEIQEALKMGTTEAVPTVKTFADVTRSLYCHHLAMHLGLTIVFLWEIIWKATCSSLSHFKMWGIGNGDTEPSL</sequence>
<dbReference type="Pfam" id="PF08398">
    <property type="entry name" value="Phospholip_A2_4"/>
    <property type="match status" value="1"/>
</dbReference>
<dbReference type="EMBL" id="QKKF02016332">
    <property type="protein sequence ID" value="RZF41740.1"/>
    <property type="molecule type" value="Genomic_DNA"/>
</dbReference>
<feature type="domain" description="Phospholipase A2-like" evidence="3">
    <location>
        <begin position="7"/>
        <end position="40"/>
    </location>
</feature>
<reference evidence="4 5" key="1">
    <citation type="journal article" date="2017" name="Gigascience">
        <title>Genome sequence of the small brown planthopper, Laodelphax striatellus.</title>
        <authorList>
            <person name="Zhu J."/>
            <person name="Jiang F."/>
            <person name="Wang X."/>
            <person name="Yang P."/>
            <person name="Bao Y."/>
            <person name="Zhao W."/>
            <person name="Wang W."/>
            <person name="Lu H."/>
            <person name="Wang Q."/>
            <person name="Cui N."/>
            <person name="Li J."/>
            <person name="Chen X."/>
            <person name="Luo L."/>
            <person name="Yu J."/>
            <person name="Kang L."/>
            <person name="Cui F."/>
        </authorList>
    </citation>
    <scope>NUCLEOTIDE SEQUENCE [LARGE SCALE GENOMIC DNA]</scope>
    <source>
        <strain evidence="4">Lst14</strain>
    </source>
</reference>
<feature type="region of interest" description="Disordered" evidence="1">
    <location>
        <begin position="230"/>
        <end position="265"/>
    </location>
</feature>
<gene>
    <name evidence="4" type="ORF">LSTR_LSTR015423</name>
</gene>
<dbReference type="AlphaFoldDB" id="A0A482X8E4"/>
<dbReference type="Proteomes" id="UP000291343">
    <property type="component" value="Unassembled WGS sequence"/>
</dbReference>
<evidence type="ECO:0000313" key="4">
    <source>
        <dbReference type="EMBL" id="RZF41740.1"/>
    </source>
</evidence>
<organism evidence="4 5">
    <name type="scientific">Laodelphax striatellus</name>
    <name type="common">Small brown planthopper</name>
    <name type="synonym">Delphax striatella</name>
    <dbReference type="NCBI Taxonomy" id="195883"/>
    <lineage>
        <taxon>Eukaryota</taxon>
        <taxon>Metazoa</taxon>
        <taxon>Ecdysozoa</taxon>
        <taxon>Arthropoda</taxon>
        <taxon>Hexapoda</taxon>
        <taxon>Insecta</taxon>
        <taxon>Pterygota</taxon>
        <taxon>Neoptera</taxon>
        <taxon>Paraneoptera</taxon>
        <taxon>Hemiptera</taxon>
        <taxon>Auchenorrhyncha</taxon>
        <taxon>Fulgoroidea</taxon>
        <taxon>Delphacidae</taxon>
        <taxon>Criomorphinae</taxon>
        <taxon>Laodelphax</taxon>
    </lineage>
</organism>
<dbReference type="SMR" id="A0A482X8E4"/>